<dbReference type="STRING" id="897.B2D07_05690"/>
<proteinExistence type="predicted"/>
<dbReference type="Pfam" id="PF13439">
    <property type="entry name" value="Glyco_transf_4"/>
    <property type="match status" value="1"/>
</dbReference>
<dbReference type="Pfam" id="PF00534">
    <property type="entry name" value="Glycos_transf_1"/>
    <property type="match status" value="1"/>
</dbReference>
<evidence type="ECO:0000259" key="2">
    <source>
        <dbReference type="Pfam" id="PF00534"/>
    </source>
</evidence>
<evidence type="ECO:0000256" key="1">
    <source>
        <dbReference type="ARBA" id="ARBA00022679"/>
    </source>
</evidence>
<reference evidence="4 5" key="1">
    <citation type="journal article" date="2013" name="Genome Announc.">
        <title>Draft genome sequences for three mercury-methylating, sulfate-reducing bacteria.</title>
        <authorList>
            <person name="Brown S.D."/>
            <person name="Hurt R.A.Jr."/>
            <person name="Gilmour C.C."/>
            <person name="Elias D.A."/>
        </authorList>
    </citation>
    <scope>NUCLEOTIDE SEQUENCE [LARGE SCALE GENOMIC DNA]</scope>
    <source>
        <strain evidence="4 5">DSM 2059</strain>
    </source>
</reference>
<keyword evidence="5" id="KW-1185">Reference proteome</keyword>
<keyword evidence="1 4" id="KW-0808">Transferase</keyword>
<dbReference type="RefSeq" id="WP_020877098.1">
    <property type="nucleotide sequence ID" value="NZ_ATHJ01000094.1"/>
</dbReference>
<accession>S7TPY9</accession>
<feature type="domain" description="Glycosyltransferase subfamily 4-like N-terminal" evidence="3">
    <location>
        <begin position="23"/>
        <end position="223"/>
    </location>
</feature>
<evidence type="ECO:0000313" key="4">
    <source>
        <dbReference type="EMBL" id="EPR39026.1"/>
    </source>
</evidence>
<evidence type="ECO:0000313" key="5">
    <source>
        <dbReference type="Proteomes" id="UP000014977"/>
    </source>
</evidence>
<dbReference type="InterPro" id="IPR028098">
    <property type="entry name" value="Glyco_trans_4-like_N"/>
</dbReference>
<dbReference type="SUPFAM" id="SSF53756">
    <property type="entry name" value="UDP-Glycosyltransferase/glycogen phosphorylase"/>
    <property type="match status" value="1"/>
</dbReference>
<organism evidence="4 5">
    <name type="scientific">Desulfococcus multivorans DSM 2059</name>
    <dbReference type="NCBI Taxonomy" id="1121405"/>
    <lineage>
        <taxon>Bacteria</taxon>
        <taxon>Pseudomonadati</taxon>
        <taxon>Thermodesulfobacteriota</taxon>
        <taxon>Desulfobacteria</taxon>
        <taxon>Desulfobacterales</taxon>
        <taxon>Desulfococcaceae</taxon>
        <taxon>Desulfococcus</taxon>
    </lineage>
</organism>
<sequence>MPERHRRPLRVCLLSYRSNPHCGGQGVYIRHLSKALTNLGHQVDVISGPPLPILDKRVRIIYLPGLDLYNPENLFRTPSLRELRDPINLLEWTGVSTMGFPEPMTFGIRAFQFLRNRLDRYDIIHDNQSLSYGVWALKNRIPAIVTIHHPITVDRDVAVRSVRSWWKKLKHRRWYSFIGMQIRVARKFSRIITVSERTRADISREFSIPDHRFRVIPNGIDTDVFHPVPEIRRDPRRIIVTNSADMPLKGLYYLLQAIADIAGKTPDLKLIVVGTPKRNGGVVKLIRRLGIGDHIRFTGRITDAAFVIEYAKAGMAVVPSVYEGFGLPAGEAMACGVPVISTTGGALPEVVGDAGILVPPADPDALGLAIQRLMDNPDHAWELGMKGRKRVQENFTWQEAAVKTAIAYQEVIDDYR</sequence>
<feature type="domain" description="Glycosyl transferase family 1" evidence="2">
    <location>
        <begin position="234"/>
        <end position="390"/>
    </location>
</feature>
<dbReference type="EMBL" id="ATHJ01000094">
    <property type="protein sequence ID" value="EPR39026.1"/>
    <property type="molecule type" value="Genomic_DNA"/>
</dbReference>
<dbReference type="GO" id="GO:0009103">
    <property type="term" value="P:lipopolysaccharide biosynthetic process"/>
    <property type="evidence" value="ECO:0007669"/>
    <property type="project" value="TreeGrafter"/>
</dbReference>
<dbReference type="OrthoDB" id="9767517at2"/>
<dbReference type="eggNOG" id="COG0438">
    <property type="taxonomic scope" value="Bacteria"/>
</dbReference>
<name>S7TPY9_DESML</name>
<dbReference type="Proteomes" id="UP000014977">
    <property type="component" value="Unassembled WGS sequence"/>
</dbReference>
<dbReference type="GO" id="GO:0016757">
    <property type="term" value="F:glycosyltransferase activity"/>
    <property type="evidence" value="ECO:0007669"/>
    <property type="project" value="InterPro"/>
</dbReference>
<dbReference type="AlphaFoldDB" id="S7TPY9"/>
<dbReference type="PANTHER" id="PTHR46401:SF2">
    <property type="entry name" value="GLYCOSYLTRANSFERASE WBBK-RELATED"/>
    <property type="match status" value="1"/>
</dbReference>
<dbReference type="InterPro" id="IPR001296">
    <property type="entry name" value="Glyco_trans_1"/>
</dbReference>
<protein>
    <submittedName>
        <fullName evidence="4">Glycosyl transferase group 1</fullName>
    </submittedName>
</protein>
<dbReference type="PANTHER" id="PTHR46401">
    <property type="entry name" value="GLYCOSYLTRANSFERASE WBBK-RELATED"/>
    <property type="match status" value="1"/>
</dbReference>
<dbReference type="Gene3D" id="3.40.50.2000">
    <property type="entry name" value="Glycogen Phosphorylase B"/>
    <property type="match status" value="2"/>
</dbReference>
<evidence type="ECO:0000259" key="3">
    <source>
        <dbReference type="Pfam" id="PF13439"/>
    </source>
</evidence>
<gene>
    <name evidence="4" type="ORF">dsmv_0436</name>
</gene>
<dbReference type="CDD" id="cd03801">
    <property type="entry name" value="GT4_PimA-like"/>
    <property type="match status" value="1"/>
</dbReference>
<comment type="caution">
    <text evidence="4">The sequence shown here is derived from an EMBL/GenBank/DDBJ whole genome shotgun (WGS) entry which is preliminary data.</text>
</comment>